<dbReference type="Pfam" id="PF00501">
    <property type="entry name" value="AMP-binding"/>
    <property type="match status" value="1"/>
</dbReference>
<feature type="domain" description="AMP-binding enzyme C-terminal" evidence="6">
    <location>
        <begin position="463"/>
        <end position="569"/>
    </location>
</feature>
<evidence type="ECO:0000259" key="5">
    <source>
        <dbReference type="Pfam" id="PF00501"/>
    </source>
</evidence>
<dbReference type="GO" id="GO:0016874">
    <property type="term" value="F:ligase activity"/>
    <property type="evidence" value="ECO:0007669"/>
    <property type="project" value="UniProtKB-KW"/>
</dbReference>
<proteinExistence type="inferred from homology"/>
<organism evidence="7 8">
    <name type="scientific">Actinoplanes sandaracinus</name>
    <dbReference type="NCBI Taxonomy" id="3045177"/>
    <lineage>
        <taxon>Bacteria</taxon>
        <taxon>Bacillati</taxon>
        <taxon>Actinomycetota</taxon>
        <taxon>Actinomycetes</taxon>
        <taxon>Micromonosporales</taxon>
        <taxon>Micromonosporaceae</taxon>
        <taxon>Actinoplanes</taxon>
    </lineage>
</organism>
<feature type="domain" description="AMP-dependent synthetase/ligase" evidence="5">
    <location>
        <begin position="17"/>
        <end position="414"/>
    </location>
</feature>
<dbReference type="SUPFAM" id="SSF56801">
    <property type="entry name" value="Acetyl-CoA synthetase-like"/>
    <property type="match status" value="1"/>
</dbReference>
<accession>A0ABT6WZK9</accession>
<dbReference type="RefSeq" id="WP_282766666.1">
    <property type="nucleotide sequence ID" value="NZ_JASCTH010000042.1"/>
</dbReference>
<evidence type="ECO:0000256" key="2">
    <source>
        <dbReference type="ARBA" id="ARBA00022598"/>
    </source>
</evidence>
<dbReference type="Gene3D" id="3.40.50.12780">
    <property type="entry name" value="N-terminal domain of ligase-like"/>
    <property type="match status" value="1"/>
</dbReference>
<dbReference type="PANTHER" id="PTHR22754:SF32">
    <property type="entry name" value="DISCO-INTERACTING PROTEIN 2"/>
    <property type="match status" value="1"/>
</dbReference>
<keyword evidence="3" id="KW-0276">Fatty acid metabolism</keyword>
<dbReference type="InterPro" id="IPR025110">
    <property type="entry name" value="AMP-bd_C"/>
</dbReference>
<evidence type="ECO:0000259" key="6">
    <source>
        <dbReference type="Pfam" id="PF23024"/>
    </source>
</evidence>
<dbReference type="InterPro" id="IPR040097">
    <property type="entry name" value="FAAL/FAAC"/>
</dbReference>
<dbReference type="Proteomes" id="UP001241758">
    <property type="component" value="Unassembled WGS sequence"/>
</dbReference>
<gene>
    <name evidence="7" type="ORF">QLQ12_42090</name>
</gene>
<evidence type="ECO:0000256" key="1">
    <source>
        <dbReference type="ARBA" id="ARBA00006432"/>
    </source>
</evidence>
<dbReference type="EMBL" id="JASCTH010000042">
    <property type="protein sequence ID" value="MDI6105197.1"/>
    <property type="molecule type" value="Genomic_DNA"/>
</dbReference>
<keyword evidence="4" id="KW-0443">Lipid metabolism</keyword>
<evidence type="ECO:0000313" key="7">
    <source>
        <dbReference type="EMBL" id="MDI6105197.1"/>
    </source>
</evidence>
<dbReference type="PANTHER" id="PTHR22754">
    <property type="entry name" value="DISCO-INTERACTING PROTEIN 2 DIP2 -RELATED"/>
    <property type="match status" value="1"/>
</dbReference>
<protein>
    <submittedName>
        <fullName evidence="7">Fatty acyl-AMP ligase</fullName>
    </submittedName>
</protein>
<evidence type="ECO:0000256" key="4">
    <source>
        <dbReference type="ARBA" id="ARBA00023098"/>
    </source>
</evidence>
<evidence type="ECO:0000313" key="8">
    <source>
        <dbReference type="Proteomes" id="UP001241758"/>
    </source>
</evidence>
<dbReference type="InterPro" id="IPR042099">
    <property type="entry name" value="ANL_N_sf"/>
</dbReference>
<dbReference type="Pfam" id="PF23024">
    <property type="entry name" value="AMP-dom_DIP2-like"/>
    <property type="match status" value="1"/>
</dbReference>
<comment type="caution">
    <text evidence="7">The sequence shown here is derived from an EMBL/GenBank/DDBJ whole genome shotgun (WGS) entry which is preliminary data.</text>
</comment>
<dbReference type="InterPro" id="IPR000873">
    <property type="entry name" value="AMP-dep_synth/lig_dom"/>
</dbReference>
<keyword evidence="2 7" id="KW-0436">Ligase</keyword>
<reference evidence="7 8" key="1">
    <citation type="submission" date="2023-05" db="EMBL/GenBank/DDBJ databases">
        <title>Actinoplanes sp. NEAU-A12 genome sequencing.</title>
        <authorList>
            <person name="Wang Z.-S."/>
        </authorList>
    </citation>
    <scope>NUCLEOTIDE SEQUENCE [LARGE SCALE GENOMIC DNA]</scope>
    <source>
        <strain evidence="7 8">NEAU-A12</strain>
    </source>
</reference>
<comment type="similarity">
    <text evidence="1">Belongs to the ATP-dependent AMP-binding enzyme family.</text>
</comment>
<dbReference type="CDD" id="cd05931">
    <property type="entry name" value="FAAL"/>
    <property type="match status" value="1"/>
</dbReference>
<keyword evidence="8" id="KW-1185">Reference proteome</keyword>
<name>A0ABT6WZK9_9ACTN</name>
<sequence length="584" mass="62388">MTLAVVRNDEPLADRLATWARTRPDTLAYTYVDHLADPRGVPHGCTWSELHRQATGLAERLRRVAGPGERVAVLAPSGLEYVVAMAAAWYAGMIAVPLFAPSLPGHADRLAATYEDCAPACVVTDPASSAGVHEFVAARRRRATIVVADGSPGTGPPPGPVRRDDVAYLQYSSGSTRTPAGVEITHGNLTANVHQIQRALIGDRSPVTGVNWLPLFHDMGLLATVAIPMWAGTRAVFFDPAAFLMQPVRWLRLLSGQPAAYTAAPNFAYDYCLRRLGHDDLAGLDLRGVFRWLNGAEPVRAATLERFARRLTAAGTGLDENAVAPAYGLAEATVFVAADGLDRRPRTTAFDRARLGAGQAVPAEAGADHATLVSCGHPVGQRVAIVALGRAVAVPDGQVGEIWVHGPNVARRYWRRPEHSEQTFGATLAGPVPDGLPQGPWLRTGDLGVRHDGELYVTGRLKDLMIVAGRNHYPQDVEETTAGACGVLGRVAAFTVPVEEHEGVVVVAERSRSAGAADWRPDEITRTVRRAVWRRHDLALHDVVLVEPGSIPRTTSGKVSRTACRDQYLALGPAAEGRGGAGDA</sequence>
<dbReference type="InterPro" id="IPR045851">
    <property type="entry name" value="AMP-bd_C_sf"/>
</dbReference>
<evidence type="ECO:0000256" key="3">
    <source>
        <dbReference type="ARBA" id="ARBA00022832"/>
    </source>
</evidence>
<dbReference type="Gene3D" id="3.30.300.30">
    <property type="match status" value="1"/>
</dbReference>